<feature type="repeat" description="WD" evidence="3">
    <location>
        <begin position="572"/>
        <end position="603"/>
    </location>
</feature>
<evidence type="ECO:0000313" key="6">
    <source>
        <dbReference type="Proteomes" id="UP000010366"/>
    </source>
</evidence>
<dbReference type="InterPro" id="IPR015943">
    <property type="entry name" value="WD40/YVTN_repeat-like_dom_sf"/>
</dbReference>
<dbReference type="Proteomes" id="UP000010366">
    <property type="component" value="Chromosome"/>
</dbReference>
<dbReference type="Pfam" id="PF00400">
    <property type="entry name" value="WD40"/>
    <property type="match status" value="6"/>
</dbReference>
<dbReference type="Pfam" id="PF00931">
    <property type="entry name" value="NB-ARC"/>
    <property type="match status" value="1"/>
</dbReference>
<dbReference type="Pfam" id="PF26355">
    <property type="entry name" value="HTH_VMAP-M9"/>
    <property type="match status" value="1"/>
</dbReference>
<dbReference type="InterPro" id="IPR001680">
    <property type="entry name" value="WD40_rpt"/>
</dbReference>
<dbReference type="SMART" id="SM00382">
    <property type="entry name" value="AAA"/>
    <property type="match status" value="1"/>
</dbReference>
<dbReference type="eggNOG" id="COG2319">
    <property type="taxonomic scope" value="Bacteria"/>
</dbReference>
<accession>K9UC95</accession>
<dbReference type="eggNOG" id="COG3903">
    <property type="taxonomic scope" value="Bacteria"/>
</dbReference>
<dbReference type="RefSeq" id="WP_015158260.1">
    <property type="nucleotide sequence ID" value="NC_019697.1"/>
</dbReference>
<dbReference type="InterPro" id="IPR002182">
    <property type="entry name" value="NB-ARC"/>
</dbReference>
<dbReference type="STRING" id="1173020.Cha6605_0798"/>
<evidence type="ECO:0000259" key="4">
    <source>
        <dbReference type="SMART" id="SM00382"/>
    </source>
</evidence>
<dbReference type="PROSITE" id="PS00678">
    <property type="entry name" value="WD_REPEATS_1"/>
    <property type="match status" value="3"/>
</dbReference>
<dbReference type="InterPro" id="IPR036322">
    <property type="entry name" value="WD40_repeat_dom_sf"/>
</dbReference>
<evidence type="ECO:0000256" key="1">
    <source>
        <dbReference type="ARBA" id="ARBA00022574"/>
    </source>
</evidence>
<evidence type="ECO:0000256" key="3">
    <source>
        <dbReference type="PROSITE-ProRule" id="PRU00221"/>
    </source>
</evidence>
<dbReference type="PANTHER" id="PTHR22847">
    <property type="entry name" value="WD40 REPEAT PROTEIN"/>
    <property type="match status" value="1"/>
</dbReference>
<dbReference type="InterPro" id="IPR058651">
    <property type="entry name" value="HTH_VMAP-M9"/>
</dbReference>
<dbReference type="CDD" id="cd00200">
    <property type="entry name" value="WD40"/>
    <property type="match status" value="1"/>
</dbReference>
<dbReference type="InterPro" id="IPR019775">
    <property type="entry name" value="WD40_repeat_CS"/>
</dbReference>
<feature type="domain" description="AAA+ ATPase" evidence="4">
    <location>
        <begin position="123"/>
        <end position="273"/>
    </location>
</feature>
<dbReference type="PROSITE" id="PS50082">
    <property type="entry name" value="WD_REPEATS_2"/>
    <property type="match status" value="7"/>
</dbReference>
<keyword evidence="1 3" id="KW-0853">WD repeat</keyword>
<keyword evidence="6" id="KW-1185">Reference proteome</keyword>
<protein>
    <submittedName>
        <fullName evidence="5">WD40 repeat-containing protein</fullName>
    </submittedName>
</protein>
<evidence type="ECO:0000256" key="2">
    <source>
        <dbReference type="ARBA" id="ARBA00022737"/>
    </source>
</evidence>
<dbReference type="GO" id="GO:0043531">
    <property type="term" value="F:ADP binding"/>
    <property type="evidence" value="ECO:0007669"/>
    <property type="project" value="InterPro"/>
</dbReference>
<dbReference type="SUPFAM" id="SSF52540">
    <property type="entry name" value="P-loop containing nucleoside triphosphate hydrolases"/>
    <property type="match status" value="1"/>
</dbReference>
<dbReference type="PRINTS" id="PR00320">
    <property type="entry name" value="GPROTEINBRPT"/>
</dbReference>
<dbReference type="InterPro" id="IPR027417">
    <property type="entry name" value="P-loop_NTPase"/>
</dbReference>
<sequence>MMIPPHVRHLLDHLLLKQRGKEMTEIEDRICQGIWQNHDYNTISKATGYQPVSVRRLASQLFQELSTATGQKVTKQNFQPSFNQLALDRQSTVDWEDAPTDIQPFCGRIEERSKLSQWISIDRCKLIAILGIGGVGKTALATKIGQQLQDNFDFVIWRSLREAPPLNQLLGDLIGVLSQHTNLEIAKTSPKRIAILLEQLQQHRCLIILDNVEAIMNPGEYAGNYREGYGNYGDLFHRLGSTQQQSCTLITSREPPPEIAELSSEKLPVRTLPLRGIDDAGTVLLEKMSVAGKISELQSINDRCQGNPLYLRIIANTIANNFDGDLAAFLESDRYTYAKISNILTAQLARLTIAEKLLIYCLAIRREPVSIETLAAHFAPLNLDRSLPTTIDSLIKRSIVQAIGSNEPISTKSPSKSRPNKRYTLQNVILEFTTDRLLAELQRELAIPDGLFFFNHLAIHPASSPAYIREIQQRLFRQPLARAISQQHQTQAVERVQSLIPLSRSLTPSGYAAGNTIELACELQADFTGWDLTNLYIAETDFQAMLLRRVDFRGTTFDRCRFAQGMGGLIGLSFSPDGQYLAASDTRFQIKIWEVATNREIAMLVGHQSWVWDVRFSHDSKYLISGSSDESIRIWEIASGECVQVLTGHRDWVWQVNFIFNSQLAVSIGADRQVKIWWWKKAQNLLTFNVPDFGVRDGVFHARRRLLAACGEDGIRIWQIWLGVQVKAIRDPQALNLRRLAFSPNGKKILGANFSRTIHCWDVDTGAHLFDLCGHPTQVGHINFENTGQIVSTCLEQIRVWNLQTGACLRTIDFAADCGKAAAYHAPFVATGSDNGTIQIWNLETGKCISTAGGCAPRMMSLATNSHNSIVASGKDDGTLSLWNLEDLADPITLQAHQKLAGGLAFSPNGKLVASTGSDRIIKVWDALTGEHLHSFEGHTDYVPQLIFADDRTIWSRGYDATTRHWDLETGKQEIFTALQPQWVLVLARSLDCQWIAFGTYTPMLALLHRPTGQLTSYPAVGNRLRQLTFTRDGRSIIGITDDRHLNRWQLDRDCLHTSANIGDRDAMAILCHPLYSQLLICGNDDGTISVWDLDRQIWIDRFQAHQKEINSISFLDRLNRAISCSVDGAIKVWELQDYSLVEVRSIESIKPYQLMQLGDNEGLNRAQITALVQLGASI</sequence>
<feature type="repeat" description="WD" evidence="3">
    <location>
        <begin position="604"/>
        <end position="645"/>
    </location>
</feature>
<dbReference type="InterPro" id="IPR003593">
    <property type="entry name" value="AAA+_ATPase"/>
</dbReference>
<dbReference type="SUPFAM" id="SSF50978">
    <property type="entry name" value="WD40 repeat-like"/>
    <property type="match status" value="3"/>
</dbReference>
<dbReference type="PRINTS" id="PR00364">
    <property type="entry name" value="DISEASERSIST"/>
</dbReference>
<dbReference type="HOGENOM" id="CLU_005071_2_0_3"/>
<feature type="repeat" description="WD" evidence="3">
    <location>
        <begin position="936"/>
        <end position="976"/>
    </location>
</feature>
<dbReference type="Gene3D" id="2.130.10.10">
    <property type="entry name" value="YVTN repeat-like/Quinoprotein amine dehydrogenase"/>
    <property type="match status" value="4"/>
</dbReference>
<dbReference type="SMART" id="SM00320">
    <property type="entry name" value="WD40"/>
    <property type="match status" value="13"/>
</dbReference>
<feature type="repeat" description="WD" evidence="3">
    <location>
        <begin position="894"/>
        <end position="935"/>
    </location>
</feature>
<organism evidence="5 6">
    <name type="scientific">Chamaesiphon minutus (strain ATCC 27169 / PCC 6605)</name>
    <dbReference type="NCBI Taxonomy" id="1173020"/>
    <lineage>
        <taxon>Bacteria</taxon>
        <taxon>Bacillati</taxon>
        <taxon>Cyanobacteriota</taxon>
        <taxon>Cyanophyceae</taxon>
        <taxon>Gomontiellales</taxon>
        <taxon>Chamaesiphonaceae</taxon>
        <taxon>Chamaesiphon</taxon>
    </lineage>
</organism>
<dbReference type="PANTHER" id="PTHR22847:SF637">
    <property type="entry name" value="WD REPEAT DOMAIN 5B"/>
    <property type="match status" value="1"/>
</dbReference>
<dbReference type="InterPro" id="IPR020472">
    <property type="entry name" value="WD40_PAC1"/>
</dbReference>
<feature type="repeat" description="WD" evidence="3">
    <location>
        <begin position="828"/>
        <end position="851"/>
    </location>
</feature>
<gene>
    <name evidence="5" type="ORF">Cha6605_0798</name>
</gene>
<feature type="repeat" description="WD" evidence="3">
    <location>
        <begin position="1103"/>
        <end position="1144"/>
    </location>
</feature>
<dbReference type="OrthoDB" id="434800at2"/>
<dbReference type="EMBL" id="CP003600">
    <property type="protein sequence ID" value="AFY92066.1"/>
    <property type="molecule type" value="Genomic_DNA"/>
</dbReference>
<dbReference type="AlphaFoldDB" id="K9UC95"/>
<keyword evidence="2" id="KW-0677">Repeat</keyword>
<evidence type="ECO:0000313" key="5">
    <source>
        <dbReference type="EMBL" id="AFY92066.1"/>
    </source>
</evidence>
<proteinExistence type="predicted"/>
<reference evidence="5 6" key="1">
    <citation type="submission" date="2012-05" db="EMBL/GenBank/DDBJ databases">
        <title>Finished chromosome of genome of Chamaesiphon sp. PCC 6605.</title>
        <authorList>
            <consortium name="US DOE Joint Genome Institute"/>
            <person name="Gugger M."/>
            <person name="Coursin T."/>
            <person name="Rippka R."/>
            <person name="Tandeau De Marsac N."/>
            <person name="Huntemann M."/>
            <person name="Wei C.-L."/>
            <person name="Han J."/>
            <person name="Detter J.C."/>
            <person name="Han C."/>
            <person name="Tapia R."/>
            <person name="Chen A."/>
            <person name="Kyrpides N."/>
            <person name="Mavromatis K."/>
            <person name="Markowitz V."/>
            <person name="Szeto E."/>
            <person name="Ivanova N."/>
            <person name="Pagani I."/>
            <person name="Pati A."/>
            <person name="Goodwin L."/>
            <person name="Nordberg H.P."/>
            <person name="Cantor M.N."/>
            <person name="Hua S.X."/>
            <person name="Woyke T."/>
            <person name="Kerfeld C.A."/>
        </authorList>
    </citation>
    <scope>NUCLEOTIDE SEQUENCE [LARGE SCALE GENOMIC DNA]</scope>
    <source>
        <strain evidence="6">ATCC 27169 / PCC 6605</strain>
    </source>
</reference>
<feature type="repeat" description="WD" evidence="3">
    <location>
        <begin position="646"/>
        <end position="677"/>
    </location>
</feature>
<dbReference type="Gene3D" id="3.40.50.300">
    <property type="entry name" value="P-loop containing nucleotide triphosphate hydrolases"/>
    <property type="match status" value="1"/>
</dbReference>
<dbReference type="KEGG" id="cmp:Cha6605_0798"/>
<dbReference type="PROSITE" id="PS50294">
    <property type="entry name" value="WD_REPEATS_REGION"/>
    <property type="match status" value="4"/>
</dbReference>
<name>K9UC95_CHAP6</name>